<dbReference type="PANTHER" id="PTHR46211">
    <property type="entry name" value="GLYCEROPHOSPHORYL DIESTER PHOSPHODIESTERASE"/>
    <property type="match status" value="1"/>
</dbReference>
<dbReference type="Gene3D" id="3.20.20.190">
    <property type="entry name" value="Phosphatidylinositol (PI) phosphodiesterase"/>
    <property type="match status" value="1"/>
</dbReference>
<dbReference type="AlphaFoldDB" id="A0A2R4MC18"/>
<feature type="domain" description="GP-PDE" evidence="1">
    <location>
        <begin position="16"/>
        <end position="302"/>
    </location>
</feature>
<dbReference type="GO" id="GO:0006629">
    <property type="term" value="P:lipid metabolic process"/>
    <property type="evidence" value="ECO:0007669"/>
    <property type="project" value="InterPro"/>
</dbReference>
<dbReference type="GO" id="GO:0008081">
    <property type="term" value="F:phosphoric diester hydrolase activity"/>
    <property type="evidence" value="ECO:0007669"/>
    <property type="project" value="InterPro"/>
</dbReference>
<name>A0A2R4MC18_9HYPH</name>
<dbReference type="Pfam" id="PF03009">
    <property type="entry name" value="GDPD"/>
    <property type="match status" value="1"/>
</dbReference>
<dbReference type="PROSITE" id="PS51704">
    <property type="entry name" value="GP_PDE"/>
    <property type="match status" value="1"/>
</dbReference>
<dbReference type="InterPro" id="IPR030395">
    <property type="entry name" value="GP_PDE_dom"/>
</dbReference>
<accession>A0A2R4MC18</accession>
<keyword evidence="3" id="KW-1185">Reference proteome</keyword>
<gene>
    <name evidence="2" type="ORF">MXMO3_01019</name>
</gene>
<dbReference type="InterPro" id="IPR017946">
    <property type="entry name" value="PLC-like_Pdiesterase_TIM-brl"/>
</dbReference>
<organism evidence="2 3">
    <name type="scientific">Maritalea myrionectae</name>
    <dbReference type="NCBI Taxonomy" id="454601"/>
    <lineage>
        <taxon>Bacteria</taxon>
        <taxon>Pseudomonadati</taxon>
        <taxon>Pseudomonadota</taxon>
        <taxon>Alphaproteobacteria</taxon>
        <taxon>Hyphomicrobiales</taxon>
        <taxon>Devosiaceae</taxon>
        <taxon>Maritalea</taxon>
    </lineage>
</organism>
<evidence type="ECO:0000259" key="1">
    <source>
        <dbReference type="PROSITE" id="PS51704"/>
    </source>
</evidence>
<dbReference type="PANTHER" id="PTHR46211:SF14">
    <property type="entry name" value="GLYCEROPHOSPHODIESTER PHOSPHODIESTERASE"/>
    <property type="match status" value="1"/>
</dbReference>
<dbReference type="STRING" id="1122213.GCA_000423365_01777"/>
<protein>
    <submittedName>
        <fullName evidence="2">Glycerophosphodiester phosphodiesterase</fullName>
    </submittedName>
</protein>
<proteinExistence type="predicted"/>
<evidence type="ECO:0000313" key="3">
    <source>
        <dbReference type="Proteomes" id="UP000258927"/>
    </source>
</evidence>
<dbReference type="Proteomes" id="UP000258927">
    <property type="component" value="Chromosome"/>
</dbReference>
<dbReference type="SUPFAM" id="SSF51695">
    <property type="entry name" value="PLC-like phosphodiesterases"/>
    <property type="match status" value="1"/>
</dbReference>
<reference evidence="2 3" key="1">
    <citation type="submission" date="2017-05" db="EMBL/GenBank/DDBJ databases">
        <title>Genome Analysis of Maritalea myrionectae HL2708#5.</title>
        <authorList>
            <consortium name="Cotde Inc.-PKNU"/>
            <person name="Jang D."/>
            <person name="Oh H.-M."/>
        </authorList>
    </citation>
    <scope>NUCLEOTIDE SEQUENCE [LARGE SCALE GENOMIC DNA]</scope>
    <source>
        <strain evidence="2 3">HL2708#5</strain>
    </source>
</reference>
<dbReference type="EMBL" id="CP021330">
    <property type="protein sequence ID" value="AVX03550.1"/>
    <property type="molecule type" value="Genomic_DNA"/>
</dbReference>
<dbReference type="KEGG" id="mmyr:MXMO3_01019"/>
<dbReference type="RefSeq" id="WP_117395163.1">
    <property type="nucleotide sequence ID" value="NZ_CP021330.1"/>
</dbReference>
<sequence length="323" mass="36577">MFDEQLAGFKGDEQCIRVVGHRGARGIMPENTLLGFEWTIKMGVSALEFDVMITKDSVPVIVHNHHLNRDITRTPQGDWLNAPEPRISDLTYEQLSQFDVGGLNIFTEYGQRFPEQIFMSGQKVPQLADLLRLINRPEFRHVRLMLEIKSDPHVPDHRDRQAQTVEAIVNVVRAHNVQARTVLHSFDWEMLRMCQIEAPEMPTSFLSQLPEEEATAGSDPASAFDAYVGTLPSVPQAVADAGGYIWAPYFKDVTEHDVAHAKQLGLLISPWTVNDPHDMVRMIDLGVDAIVTDYPARLQREMIKKQVRWQRTEENTNAALTSA</sequence>
<evidence type="ECO:0000313" key="2">
    <source>
        <dbReference type="EMBL" id="AVX03550.1"/>
    </source>
</evidence>